<dbReference type="PANTHER" id="PTHR34980">
    <property type="entry name" value="INNER MEMBRANE PROTEIN-RELATED-RELATED"/>
    <property type="match status" value="1"/>
</dbReference>
<accession>A0A9D2UR75</accession>
<dbReference type="GO" id="GO:0005886">
    <property type="term" value="C:plasma membrane"/>
    <property type="evidence" value="ECO:0007669"/>
    <property type="project" value="TreeGrafter"/>
</dbReference>
<evidence type="ECO:0000256" key="1">
    <source>
        <dbReference type="SAM" id="Phobius"/>
    </source>
</evidence>
<evidence type="ECO:0000313" key="2">
    <source>
        <dbReference type="EMBL" id="HJF27219.1"/>
    </source>
</evidence>
<feature type="transmembrane region" description="Helical" evidence="1">
    <location>
        <begin position="21"/>
        <end position="43"/>
    </location>
</feature>
<reference evidence="2" key="1">
    <citation type="journal article" date="2021" name="PeerJ">
        <title>Extensive microbial diversity within the chicken gut microbiome revealed by metagenomics and culture.</title>
        <authorList>
            <person name="Gilroy R."/>
            <person name="Ravi A."/>
            <person name="Getino M."/>
            <person name="Pursley I."/>
            <person name="Horton D.L."/>
            <person name="Alikhan N.F."/>
            <person name="Baker D."/>
            <person name="Gharbi K."/>
            <person name="Hall N."/>
            <person name="Watson M."/>
            <person name="Adriaenssens E.M."/>
            <person name="Foster-Nyarko E."/>
            <person name="Jarju S."/>
            <person name="Secka A."/>
            <person name="Antonio M."/>
            <person name="Oren A."/>
            <person name="Chaudhuri R.R."/>
            <person name="La Ragione R."/>
            <person name="Hildebrand F."/>
            <person name="Pallen M.J."/>
        </authorList>
    </citation>
    <scope>NUCLEOTIDE SEQUENCE</scope>
    <source>
        <strain evidence="2">CHK135-1449</strain>
    </source>
</reference>
<keyword evidence="1" id="KW-1133">Transmembrane helix</keyword>
<feature type="transmembrane region" description="Helical" evidence="1">
    <location>
        <begin position="90"/>
        <end position="111"/>
    </location>
</feature>
<dbReference type="AlphaFoldDB" id="A0A9D2UR75"/>
<organism evidence="2 3">
    <name type="scientific">Acinetobacter lwoffii</name>
    <dbReference type="NCBI Taxonomy" id="28090"/>
    <lineage>
        <taxon>Bacteria</taxon>
        <taxon>Pseudomonadati</taxon>
        <taxon>Pseudomonadota</taxon>
        <taxon>Gammaproteobacteria</taxon>
        <taxon>Moraxellales</taxon>
        <taxon>Moraxellaceae</taxon>
        <taxon>Acinetobacter</taxon>
    </lineage>
</organism>
<proteinExistence type="predicted"/>
<comment type="caution">
    <text evidence="2">The sequence shown here is derived from an EMBL/GenBank/DDBJ whole genome shotgun (WGS) entry which is preliminary data.</text>
</comment>
<dbReference type="InterPro" id="IPR008523">
    <property type="entry name" value="DUF805"/>
</dbReference>
<dbReference type="PANTHER" id="PTHR34980:SF3">
    <property type="entry name" value="BLR8105 PROTEIN"/>
    <property type="match status" value="1"/>
</dbReference>
<reference evidence="2" key="2">
    <citation type="submission" date="2021-09" db="EMBL/GenBank/DDBJ databases">
        <authorList>
            <person name="Gilroy R."/>
        </authorList>
    </citation>
    <scope>NUCLEOTIDE SEQUENCE</scope>
    <source>
        <strain evidence="2">CHK135-1449</strain>
    </source>
</reference>
<feature type="transmembrane region" description="Helical" evidence="1">
    <location>
        <begin position="131"/>
        <end position="151"/>
    </location>
</feature>
<evidence type="ECO:0000313" key="3">
    <source>
        <dbReference type="Proteomes" id="UP000787156"/>
    </source>
</evidence>
<keyword evidence="1" id="KW-0812">Transmembrane</keyword>
<sequence length="159" mass="17950">MLNTIHDSGFKPAGRFSRRSYLAWNMLMGFFFLLIGCVIALMLPGINLDTLGSSLSSPVIILFIFLYGVAIYFSMVFTIRRLHDRNHSGWFSLLLLVPVVNILFALYLLFAPGDQQANQFGQPRTTRGWENVLAILYILVLILLFIATFMISGDSLPKL</sequence>
<keyword evidence="1" id="KW-0472">Membrane</keyword>
<protein>
    <submittedName>
        <fullName evidence="2">DUF805 domain-containing protein</fullName>
    </submittedName>
</protein>
<name>A0A9D2UR75_ACILW</name>
<feature type="transmembrane region" description="Helical" evidence="1">
    <location>
        <begin position="55"/>
        <end position="78"/>
    </location>
</feature>
<dbReference type="Pfam" id="PF05656">
    <property type="entry name" value="DUF805"/>
    <property type="match status" value="1"/>
</dbReference>
<dbReference type="EMBL" id="DYWX01000034">
    <property type="protein sequence ID" value="HJF27219.1"/>
    <property type="molecule type" value="Genomic_DNA"/>
</dbReference>
<dbReference type="Proteomes" id="UP000787156">
    <property type="component" value="Unassembled WGS sequence"/>
</dbReference>
<gene>
    <name evidence="2" type="ORF">K8V79_03040</name>
</gene>